<dbReference type="Proteomes" id="UP000193067">
    <property type="component" value="Unassembled WGS sequence"/>
</dbReference>
<evidence type="ECO:0000313" key="1">
    <source>
        <dbReference type="EMBL" id="OSD05456.1"/>
    </source>
</evidence>
<accession>A0A1Y2IWG3</accession>
<protein>
    <submittedName>
        <fullName evidence="1">Uncharacterized protein</fullName>
    </submittedName>
</protein>
<gene>
    <name evidence="1" type="ORF">PYCCODRAFT_1239570</name>
</gene>
<evidence type="ECO:0000313" key="2">
    <source>
        <dbReference type="Proteomes" id="UP000193067"/>
    </source>
</evidence>
<name>A0A1Y2IWG3_TRAC3</name>
<dbReference type="AlphaFoldDB" id="A0A1Y2IWG3"/>
<reference evidence="1 2" key="1">
    <citation type="journal article" date="2015" name="Biotechnol. Biofuels">
        <title>Enhanced degradation of softwood versus hardwood by the white-rot fungus Pycnoporus coccineus.</title>
        <authorList>
            <person name="Couturier M."/>
            <person name="Navarro D."/>
            <person name="Chevret D."/>
            <person name="Henrissat B."/>
            <person name="Piumi F."/>
            <person name="Ruiz-Duenas F.J."/>
            <person name="Martinez A.T."/>
            <person name="Grigoriev I.V."/>
            <person name="Riley R."/>
            <person name="Lipzen A."/>
            <person name="Berrin J.G."/>
            <person name="Master E.R."/>
            <person name="Rosso M.N."/>
        </authorList>
    </citation>
    <scope>NUCLEOTIDE SEQUENCE [LARGE SCALE GENOMIC DNA]</scope>
    <source>
        <strain evidence="1 2">BRFM310</strain>
    </source>
</reference>
<proteinExistence type="predicted"/>
<sequence length="132" mass="14425">MQSRPHAANAAVPVVARLPPCLPEALLVLSLCFQSHCGKCKRPWRWLCLRRETLLLLVSPAPSQIVLLRASKEPRVPARPARGHMSVQILFNLQGCAMTVVSLDCLSAASSLLYAPIGPKNRFGRSCLLETS</sequence>
<organism evidence="1 2">
    <name type="scientific">Trametes coccinea (strain BRFM310)</name>
    <name type="common">Pycnoporus coccineus</name>
    <dbReference type="NCBI Taxonomy" id="1353009"/>
    <lineage>
        <taxon>Eukaryota</taxon>
        <taxon>Fungi</taxon>
        <taxon>Dikarya</taxon>
        <taxon>Basidiomycota</taxon>
        <taxon>Agaricomycotina</taxon>
        <taxon>Agaricomycetes</taxon>
        <taxon>Polyporales</taxon>
        <taxon>Polyporaceae</taxon>
        <taxon>Trametes</taxon>
    </lineage>
</organism>
<dbReference type="EMBL" id="KZ084093">
    <property type="protein sequence ID" value="OSD05456.1"/>
    <property type="molecule type" value="Genomic_DNA"/>
</dbReference>
<keyword evidence="2" id="KW-1185">Reference proteome</keyword>